<protein>
    <recommendedName>
        <fullName evidence="3">DDE Tnp4 domain-containing protein</fullName>
    </recommendedName>
</protein>
<dbReference type="EMBL" id="VJMJ01000298">
    <property type="protein sequence ID" value="KAF0723660.1"/>
    <property type="molecule type" value="Genomic_DNA"/>
</dbReference>
<proteinExistence type="predicted"/>
<comment type="caution">
    <text evidence="1">The sequence shown here is derived from an EMBL/GenBank/DDBJ whole genome shotgun (WGS) entry which is preliminary data.</text>
</comment>
<sequence>MPSNAAEIVARLQRALEDDQANRESCMDQYGDLVDHVEEYAIDGDSPIFDDFFNSGGDNSITTLINFTSHEFNNLWRVVMPQLAAAWTLGRGRKPSMLPKDALFATLLVLKHFDSWDKHGIDLGIRSSTLEKTVYKVIDIAGDVLYEHFVKPVDMSSQNQNGTTFSNYPYALYATDVKFQPAYKPAGRFEEQKEYFSGKHKLYGYKIEVSVAPPGIAVLSTQHYPGSKADVSIFHDNIDQHYLHLSKS</sequence>
<evidence type="ECO:0008006" key="3">
    <source>
        <dbReference type="Google" id="ProtNLM"/>
    </source>
</evidence>
<evidence type="ECO:0000313" key="2">
    <source>
        <dbReference type="Proteomes" id="UP000481153"/>
    </source>
</evidence>
<keyword evidence="2" id="KW-1185">Reference proteome</keyword>
<name>A0A6G0W923_9STRA</name>
<accession>A0A6G0W923</accession>
<dbReference type="Proteomes" id="UP000481153">
    <property type="component" value="Unassembled WGS sequence"/>
</dbReference>
<dbReference type="AlphaFoldDB" id="A0A6G0W923"/>
<reference evidence="1 2" key="1">
    <citation type="submission" date="2019-07" db="EMBL/GenBank/DDBJ databases">
        <title>Genomics analysis of Aphanomyces spp. identifies a new class of oomycete effector associated with host adaptation.</title>
        <authorList>
            <person name="Gaulin E."/>
        </authorList>
    </citation>
    <scope>NUCLEOTIDE SEQUENCE [LARGE SCALE GENOMIC DNA]</scope>
    <source>
        <strain evidence="1 2">ATCC 201684</strain>
    </source>
</reference>
<gene>
    <name evidence="1" type="ORF">Ae201684_017511</name>
</gene>
<dbReference type="VEuPathDB" id="FungiDB:AeMF1_011428"/>
<evidence type="ECO:0000313" key="1">
    <source>
        <dbReference type="EMBL" id="KAF0723660.1"/>
    </source>
</evidence>
<organism evidence="1 2">
    <name type="scientific">Aphanomyces euteiches</name>
    <dbReference type="NCBI Taxonomy" id="100861"/>
    <lineage>
        <taxon>Eukaryota</taxon>
        <taxon>Sar</taxon>
        <taxon>Stramenopiles</taxon>
        <taxon>Oomycota</taxon>
        <taxon>Saprolegniomycetes</taxon>
        <taxon>Saprolegniales</taxon>
        <taxon>Verrucalvaceae</taxon>
        <taxon>Aphanomyces</taxon>
    </lineage>
</organism>